<evidence type="ECO:0000313" key="2">
    <source>
        <dbReference type="Proteomes" id="UP001438707"/>
    </source>
</evidence>
<gene>
    <name evidence="1" type="ORF">WJX74_008747</name>
</gene>
<protein>
    <recommendedName>
        <fullName evidence="3">Phosphohistidine phosphatase</fullName>
    </recommendedName>
</protein>
<dbReference type="PANTHER" id="PTHR47623">
    <property type="entry name" value="OS09G0287300 PROTEIN"/>
    <property type="match status" value="1"/>
</dbReference>
<sequence>MLLGKPSPAFHEAQNFAIRPGPVEAHHLPRRLYRSTELASCRRVLDSRCAAVPNSVRCEAATMADRRDSSANALSSETPRRRLIIMRHADSQDSSHVRDHDRSITEAGRNSAAEVAKKLKQMGWLPDLIVCSNAMRTKQTLQSMTEAVATFGAAVTEFRGSLYTVAALDGQTRRHLQELISEAAESVKAKCVLCLGHNKGWEEAASDFAAQQVRLETANAALLEGSGASWDDAFSEQWSLVHTVMPEA</sequence>
<organism evidence="1 2">
    <name type="scientific">Apatococcus lobatus</name>
    <dbReference type="NCBI Taxonomy" id="904363"/>
    <lineage>
        <taxon>Eukaryota</taxon>
        <taxon>Viridiplantae</taxon>
        <taxon>Chlorophyta</taxon>
        <taxon>core chlorophytes</taxon>
        <taxon>Trebouxiophyceae</taxon>
        <taxon>Chlorellales</taxon>
        <taxon>Chlorellaceae</taxon>
        <taxon>Apatococcus</taxon>
    </lineage>
</organism>
<comment type="caution">
    <text evidence="1">The sequence shown here is derived from an EMBL/GenBank/DDBJ whole genome shotgun (WGS) entry which is preliminary data.</text>
</comment>
<dbReference type="PANTHER" id="PTHR47623:SF1">
    <property type="entry name" value="OS09G0287300 PROTEIN"/>
    <property type="match status" value="1"/>
</dbReference>
<dbReference type="AlphaFoldDB" id="A0AAW1RLW1"/>
<dbReference type="InterPro" id="IPR029033">
    <property type="entry name" value="His_PPase_superfam"/>
</dbReference>
<keyword evidence="2" id="KW-1185">Reference proteome</keyword>
<accession>A0AAW1RLW1</accession>
<evidence type="ECO:0008006" key="3">
    <source>
        <dbReference type="Google" id="ProtNLM"/>
    </source>
</evidence>
<dbReference type="InterPro" id="IPR013078">
    <property type="entry name" value="His_Pase_superF_clade-1"/>
</dbReference>
<dbReference type="Pfam" id="PF00300">
    <property type="entry name" value="His_Phos_1"/>
    <property type="match status" value="1"/>
</dbReference>
<dbReference type="CDD" id="cd07040">
    <property type="entry name" value="HP"/>
    <property type="match status" value="1"/>
</dbReference>
<name>A0AAW1RLW1_9CHLO</name>
<dbReference type="EMBL" id="JALJOS010000009">
    <property type="protein sequence ID" value="KAK9834729.1"/>
    <property type="molecule type" value="Genomic_DNA"/>
</dbReference>
<dbReference type="SUPFAM" id="SSF53254">
    <property type="entry name" value="Phosphoglycerate mutase-like"/>
    <property type="match status" value="1"/>
</dbReference>
<dbReference type="Proteomes" id="UP001438707">
    <property type="component" value="Unassembled WGS sequence"/>
</dbReference>
<evidence type="ECO:0000313" key="1">
    <source>
        <dbReference type="EMBL" id="KAK9834729.1"/>
    </source>
</evidence>
<proteinExistence type="predicted"/>
<reference evidence="1 2" key="1">
    <citation type="journal article" date="2024" name="Nat. Commun.">
        <title>Phylogenomics reveals the evolutionary origins of lichenization in chlorophyte algae.</title>
        <authorList>
            <person name="Puginier C."/>
            <person name="Libourel C."/>
            <person name="Otte J."/>
            <person name="Skaloud P."/>
            <person name="Haon M."/>
            <person name="Grisel S."/>
            <person name="Petersen M."/>
            <person name="Berrin J.G."/>
            <person name="Delaux P.M."/>
            <person name="Dal Grande F."/>
            <person name="Keller J."/>
        </authorList>
    </citation>
    <scope>NUCLEOTIDE SEQUENCE [LARGE SCALE GENOMIC DNA]</scope>
    <source>
        <strain evidence="1 2">SAG 2145</strain>
    </source>
</reference>
<dbReference type="Gene3D" id="3.40.50.1240">
    <property type="entry name" value="Phosphoglycerate mutase-like"/>
    <property type="match status" value="1"/>
</dbReference>